<evidence type="ECO:0000313" key="1">
    <source>
        <dbReference type="EMBL" id="KAK4873181.1"/>
    </source>
</evidence>
<protein>
    <submittedName>
        <fullName evidence="1">Uncharacterized protein</fullName>
    </submittedName>
</protein>
<sequence>MAIHIQSGKEIKSSPDDGIQLMPFKIAADCEAEVSTYFKPYIKVNDSNYTSSFRGYPLVGKKLSLPKGYTGVILNERVIPDTDTEERNFYITNRFESFMHWNYDKIPTMNDAIMQVLDVWVDVAEALHSPIQET</sequence>
<dbReference type="GO" id="GO:0032299">
    <property type="term" value="C:ribonuclease H2 complex"/>
    <property type="evidence" value="ECO:0007669"/>
    <property type="project" value="InterPro"/>
</dbReference>
<keyword evidence="2" id="KW-1185">Reference proteome</keyword>
<dbReference type="AlphaFoldDB" id="A0AAN7S6J7"/>
<comment type="caution">
    <text evidence="1">The sequence shown here is derived from an EMBL/GenBank/DDBJ whole genome shotgun (WGS) entry which is preliminary data.</text>
</comment>
<dbReference type="GO" id="GO:0006401">
    <property type="term" value="P:RNA catabolic process"/>
    <property type="evidence" value="ECO:0007669"/>
    <property type="project" value="InterPro"/>
</dbReference>
<gene>
    <name evidence="1" type="ORF">RN001_015210</name>
</gene>
<name>A0AAN7S6J7_9COLE</name>
<evidence type="ECO:0000313" key="2">
    <source>
        <dbReference type="Proteomes" id="UP001353858"/>
    </source>
</evidence>
<dbReference type="Proteomes" id="UP001353858">
    <property type="component" value="Unassembled WGS sequence"/>
</dbReference>
<dbReference type="CDD" id="cd09271">
    <property type="entry name" value="RNase_H2-C"/>
    <property type="match status" value="1"/>
</dbReference>
<dbReference type="Pfam" id="PF08615">
    <property type="entry name" value="RNase_H2_suC"/>
    <property type="match status" value="1"/>
</dbReference>
<proteinExistence type="predicted"/>
<accession>A0AAN7S6J7</accession>
<organism evidence="1 2">
    <name type="scientific">Aquatica leii</name>
    <dbReference type="NCBI Taxonomy" id="1421715"/>
    <lineage>
        <taxon>Eukaryota</taxon>
        <taxon>Metazoa</taxon>
        <taxon>Ecdysozoa</taxon>
        <taxon>Arthropoda</taxon>
        <taxon>Hexapoda</taxon>
        <taxon>Insecta</taxon>
        <taxon>Pterygota</taxon>
        <taxon>Neoptera</taxon>
        <taxon>Endopterygota</taxon>
        <taxon>Coleoptera</taxon>
        <taxon>Polyphaga</taxon>
        <taxon>Elateriformia</taxon>
        <taxon>Elateroidea</taxon>
        <taxon>Lampyridae</taxon>
        <taxon>Luciolinae</taxon>
        <taxon>Aquatica</taxon>
    </lineage>
</organism>
<dbReference type="PANTHER" id="PTHR47204:SF1">
    <property type="entry name" value="RIBONUCLEASE H2 SUBUNIT C"/>
    <property type="match status" value="1"/>
</dbReference>
<dbReference type="Gene3D" id="2.40.128.680">
    <property type="match status" value="1"/>
</dbReference>
<dbReference type="InterPro" id="IPR013924">
    <property type="entry name" value="RNase_H2_suC"/>
</dbReference>
<dbReference type="PANTHER" id="PTHR47204">
    <property type="entry name" value="OS02G0168900 PROTEIN"/>
    <property type="match status" value="1"/>
</dbReference>
<dbReference type="EMBL" id="JARPUR010000007">
    <property type="protein sequence ID" value="KAK4873181.1"/>
    <property type="molecule type" value="Genomic_DNA"/>
</dbReference>
<reference evidence="2" key="1">
    <citation type="submission" date="2023-01" db="EMBL/GenBank/DDBJ databases">
        <title>Key to firefly adult light organ development and bioluminescence: homeobox transcription factors regulate luciferase expression and transportation to peroxisome.</title>
        <authorList>
            <person name="Fu X."/>
        </authorList>
    </citation>
    <scope>NUCLEOTIDE SEQUENCE [LARGE SCALE GENOMIC DNA]</scope>
</reference>